<reference evidence="2 3" key="1">
    <citation type="submission" date="2020-01" db="EMBL/GenBank/DDBJ databases">
        <title>Paenibacillus soybeanensis sp. nov. isolated from the nodules of soybean (Glycine max(L.) Merr).</title>
        <authorList>
            <person name="Wang H."/>
        </authorList>
    </citation>
    <scope>NUCLEOTIDE SEQUENCE [LARGE SCALE GENOMIC DNA]</scope>
    <source>
        <strain evidence="2 3">DSM 23054</strain>
    </source>
</reference>
<keyword evidence="1" id="KW-0472">Membrane</keyword>
<gene>
    <name evidence="2" type="ORF">GT003_17510</name>
</gene>
<dbReference type="Pfam" id="PF09991">
    <property type="entry name" value="DUF2232"/>
    <property type="match status" value="1"/>
</dbReference>
<dbReference type="Proteomes" id="UP000558113">
    <property type="component" value="Unassembled WGS sequence"/>
</dbReference>
<keyword evidence="3" id="KW-1185">Reference proteome</keyword>
<feature type="transmembrane region" description="Helical" evidence="1">
    <location>
        <begin position="238"/>
        <end position="260"/>
    </location>
</feature>
<feature type="transmembrane region" description="Helical" evidence="1">
    <location>
        <begin position="102"/>
        <end position="122"/>
    </location>
</feature>
<feature type="transmembrane region" description="Helical" evidence="1">
    <location>
        <begin position="207"/>
        <end position="226"/>
    </location>
</feature>
<accession>A0A7X5BZS0</accession>
<evidence type="ECO:0000313" key="3">
    <source>
        <dbReference type="Proteomes" id="UP000558113"/>
    </source>
</evidence>
<feature type="transmembrane region" description="Helical" evidence="1">
    <location>
        <begin position="272"/>
        <end position="294"/>
    </location>
</feature>
<dbReference type="InterPro" id="IPR018710">
    <property type="entry name" value="DUF2232"/>
</dbReference>
<keyword evidence="1" id="KW-0812">Transmembrane</keyword>
<evidence type="ECO:0000256" key="1">
    <source>
        <dbReference type="SAM" id="Phobius"/>
    </source>
</evidence>
<dbReference type="EMBL" id="JAAAMU010000008">
    <property type="protein sequence ID" value="NBC70801.1"/>
    <property type="molecule type" value="Genomic_DNA"/>
</dbReference>
<sequence length="303" mass="33143">MNGLKTGIKSILWSAAALLLLLAVAVPLVNALVAAVMMVPAVILYTTLSKRSFAVHMAVVYAIGTVVLGPAALIIGVFFLIPSVVMGHLYRKGVPARKVLTAVMLTLLGESLLELLLADLWFDFSLIHEIRSMITDTIDNLNSEGLMPGTWTAEVTESYIQSLIHAIPMALIVISFVFTVIAHAIAGKALRASGLSIPKLQPAHKWMLPRFFVLYYLIVLMMDMAVPTEGTSFMTVMLHNLLPLMKLAFSIQAMGFCFYLAHERKWNKAIPVILSVIVAIFPPLSLVGVLDAAFPIRRAFKKS</sequence>
<proteinExistence type="predicted"/>
<dbReference type="PANTHER" id="PTHR41324:SF1">
    <property type="entry name" value="DUF2232 DOMAIN-CONTAINING PROTEIN"/>
    <property type="match status" value="1"/>
</dbReference>
<dbReference type="AlphaFoldDB" id="A0A7X5BZS0"/>
<protein>
    <submittedName>
        <fullName evidence="2">DUF2232 domain-containing protein</fullName>
    </submittedName>
</protein>
<feature type="transmembrane region" description="Helical" evidence="1">
    <location>
        <begin position="163"/>
        <end position="186"/>
    </location>
</feature>
<name>A0A7X5BZS0_9BACL</name>
<evidence type="ECO:0000313" key="2">
    <source>
        <dbReference type="EMBL" id="NBC70801.1"/>
    </source>
</evidence>
<keyword evidence="1" id="KW-1133">Transmembrane helix</keyword>
<dbReference type="OrthoDB" id="2987886at2"/>
<feature type="transmembrane region" description="Helical" evidence="1">
    <location>
        <begin position="55"/>
        <end position="81"/>
    </location>
</feature>
<organism evidence="2 3">
    <name type="scientific">Paenibacillus sacheonensis</name>
    <dbReference type="NCBI Taxonomy" id="742054"/>
    <lineage>
        <taxon>Bacteria</taxon>
        <taxon>Bacillati</taxon>
        <taxon>Bacillota</taxon>
        <taxon>Bacilli</taxon>
        <taxon>Bacillales</taxon>
        <taxon>Paenibacillaceae</taxon>
        <taxon>Paenibacillus</taxon>
    </lineage>
</organism>
<comment type="caution">
    <text evidence="2">The sequence shown here is derived from an EMBL/GenBank/DDBJ whole genome shotgun (WGS) entry which is preliminary data.</text>
</comment>
<dbReference type="PANTHER" id="PTHR41324">
    <property type="entry name" value="MEMBRANE PROTEIN-RELATED"/>
    <property type="match status" value="1"/>
</dbReference>